<dbReference type="Proteomes" id="UP000077096">
    <property type="component" value="Chromosome"/>
</dbReference>
<dbReference type="EMBL" id="CP011393">
    <property type="protein sequence ID" value="ANE42303.1"/>
    <property type="molecule type" value="Genomic_DNA"/>
</dbReference>
<protein>
    <recommendedName>
        <fullName evidence="3">Pyridoxamine 5'-phosphate oxidase family protein</fullName>
    </recommendedName>
</protein>
<dbReference type="InterPro" id="IPR012349">
    <property type="entry name" value="Split_barrel_FMN-bd"/>
</dbReference>
<dbReference type="PATRIC" id="fig|93466.3.peg.1290"/>
<reference evidence="1 2" key="1">
    <citation type="submission" date="2014-08" db="EMBL/GenBank/DDBJ databases">
        <title>Fervidobacterium pennivorans DYC genome.</title>
        <authorList>
            <person name="Wushke S."/>
        </authorList>
    </citation>
    <scope>NUCLEOTIDE SEQUENCE [LARGE SCALE GENOMIC DNA]</scope>
    <source>
        <strain evidence="1 2">DYC</strain>
    </source>
</reference>
<gene>
    <name evidence="1" type="ORF">JM64_06065</name>
</gene>
<evidence type="ECO:0008006" key="3">
    <source>
        <dbReference type="Google" id="ProtNLM"/>
    </source>
</evidence>
<dbReference type="Gene3D" id="2.30.110.10">
    <property type="entry name" value="Electron Transport, Fmn-binding Protein, Chain A"/>
    <property type="match status" value="1"/>
</dbReference>
<sequence length="165" mass="18503">MGVSRFKMMRRKDRELPIGKALEIIEKGEYGVLSTFDGEYPYGVPVNYAYKDGIIYIHCALDGKKLENISKHPKVSFSVTAKSKVLPEKLTTAYESAIAFGSAELVEGVEKRVAIYELVKKYSPQLAEKYKINVPVDGNGEEEECKNTKVIKIVLEHVTGKSRVE</sequence>
<name>A0A172T661_FERPE</name>
<dbReference type="PANTHER" id="PTHR34071">
    <property type="entry name" value="5-NITROIMIDAZOLE ANTIBIOTICS RESISTANCE PROTEIN, NIMA-FAMILY-RELATED PROTEIN-RELATED"/>
    <property type="match status" value="1"/>
</dbReference>
<proteinExistence type="predicted"/>
<evidence type="ECO:0000313" key="2">
    <source>
        <dbReference type="Proteomes" id="UP000077096"/>
    </source>
</evidence>
<evidence type="ECO:0000313" key="1">
    <source>
        <dbReference type="EMBL" id="ANE42303.1"/>
    </source>
</evidence>
<accession>A0A172T661</accession>
<dbReference type="Pfam" id="PF12900">
    <property type="entry name" value="Pyridox_ox_2"/>
    <property type="match status" value="1"/>
</dbReference>
<dbReference type="InterPro" id="IPR024747">
    <property type="entry name" value="Pyridox_Oxase-rel"/>
</dbReference>
<dbReference type="SUPFAM" id="SSF50475">
    <property type="entry name" value="FMN-binding split barrel"/>
    <property type="match status" value="1"/>
</dbReference>
<dbReference type="KEGG" id="fng:JM64_06065"/>
<dbReference type="AlphaFoldDB" id="A0A172T661"/>
<dbReference type="PANTHER" id="PTHR34071:SF2">
    <property type="entry name" value="FLAVIN-NUCLEOTIDE-BINDING PROTEIN"/>
    <property type="match status" value="1"/>
</dbReference>
<organism evidence="1 2">
    <name type="scientific">Fervidobacterium pennivorans</name>
    <dbReference type="NCBI Taxonomy" id="93466"/>
    <lineage>
        <taxon>Bacteria</taxon>
        <taxon>Thermotogati</taxon>
        <taxon>Thermotogota</taxon>
        <taxon>Thermotogae</taxon>
        <taxon>Thermotogales</taxon>
        <taxon>Fervidobacteriaceae</taxon>
        <taxon>Fervidobacterium</taxon>
    </lineage>
</organism>